<dbReference type="OrthoDB" id="3437960at2759"/>
<organism evidence="8 9">
    <name type="scientific">Geotrypetes seraphini</name>
    <name type="common">Gaboon caecilian</name>
    <name type="synonym">Caecilia seraphini</name>
    <dbReference type="NCBI Taxonomy" id="260995"/>
    <lineage>
        <taxon>Eukaryota</taxon>
        <taxon>Metazoa</taxon>
        <taxon>Chordata</taxon>
        <taxon>Craniata</taxon>
        <taxon>Vertebrata</taxon>
        <taxon>Euteleostomi</taxon>
        <taxon>Amphibia</taxon>
        <taxon>Gymnophiona</taxon>
        <taxon>Geotrypetes</taxon>
    </lineage>
</organism>
<evidence type="ECO:0000256" key="3">
    <source>
        <dbReference type="ARBA" id="ARBA00022771"/>
    </source>
</evidence>
<keyword evidence="8" id="KW-1185">Reference proteome</keyword>
<sequence length="821" mass="91998">MLDQQAQEIFAGKKAAPDEKLVSGALHGRKGVQNKIQFRNIAPKLDPTVITSGMLSCHLTSLPNTHSQPVSGVNAKPLVVPTQNYALMQVAGQEGTFSLIALPQISSAMAAQQIQQPNRSLSENLKLPIPRYQPTRRKKNEKKTTRSSNLDIASNFITFSQTSTQTHLLATTPSLQSEVISNPDVSEQVILIDPGSAEITVTTLLTEGLEKAEPPSLNQTETAEARSSGSVILKELFSEPLNANNFVKNSLDKVDHNRSTSNDSAVECERSQENCVDSTNITVLSPLVFGNAVQSIPSATPKGKIPILPCSKMKSAVCSKPIQKSNIVDVSASWSKSESGKLTSFLKTSNITTKVSDKLLALALAQISKQTTCESVCCPATKFDMNYLKKISSSAARKRGRKRKLPDEVLAFHAKRKKYVKLRESKNSIRVDSQEPKAATLKKYRSIMPKPVVIEALTAPVVQTQTPQYMEQKLVWNNLPASKHFSCKQNVGTKVGSVCQNLSAVSKLWHKCHVCSHNFQFKHHLQDHMNTHTNRRPYNCRLCHKAYMHSGSLSTHMKLHHSESRPKKLMHCAFCAKVFGHIKVYFGHLKEVHRVLISTETSVVPQEQHEGSEKTVLKVEEESIIVEREENFHAEEEMFHNPTDDIRLLIRCGLCQITTPTFSDMKLHLFYVHGENIQGSLNEGSLQNSRGSQEELVKHVAHYWKQLNERRNFCVCGSHEDEFYSVSKLRKHLYLCHQNNSGMFPVSKATQSGNQIQVTELQNGCLATQKEEVHFRCKSGFSCVLCKQILSDKKELLLHWQKQHNCEDPSFLWTVFSLFFK</sequence>
<feature type="region of interest" description="Disordered" evidence="6">
    <location>
        <begin position="116"/>
        <end position="147"/>
    </location>
</feature>
<dbReference type="FunFam" id="3.30.160.60:FF:003312">
    <property type="entry name" value="Zinc finger protein 438"/>
    <property type="match status" value="1"/>
</dbReference>
<dbReference type="GO" id="GO:0008270">
    <property type="term" value="F:zinc ion binding"/>
    <property type="evidence" value="ECO:0007669"/>
    <property type="project" value="UniProtKB-KW"/>
</dbReference>
<name>A0A6P8PY65_GEOSA</name>
<evidence type="ECO:0000256" key="5">
    <source>
        <dbReference type="PROSITE-ProRule" id="PRU00042"/>
    </source>
</evidence>
<dbReference type="InterPro" id="IPR036236">
    <property type="entry name" value="Znf_C2H2_sf"/>
</dbReference>
<evidence type="ECO:0000256" key="6">
    <source>
        <dbReference type="SAM" id="MobiDB-lite"/>
    </source>
</evidence>
<evidence type="ECO:0000313" key="10">
    <source>
        <dbReference type="RefSeq" id="XP_033787371.1"/>
    </source>
</evidence>
<dbReference type="PANTHER" id="PTHR24409">
    <property type="entry name" value="ZINC FINGER PROTEIN 142"/>
    <property type="match status" value="1"/>
</dbReference>
<proteinExistence type="predicted"/>
<dbReference type="PANTHER" id="PTHR24409:SF319">
    <property type="entry name" value="ZINC FINGER PROTEIN 438"/>
    <property type="match status" value="1"/>
</dbReference>
<dbReference type="GeneID" id="117354267"/>
<keyword evidence="4" id="KW-0862">Zinc</keyword>
<keyword evidence="1" id="KW-0479">Metal-binding</keyword>
<evidence type="ECO:0000313" key="9">
    <source>
        <dbReference type="RefSeq" id="XP_033787370.1"/>
    </source>
</evidence>
<dbReference type="Gene3D" id="3.30.160.60">
    <property type="entry name" value="Classic Zinc Finger"/>
    <property type="match status" value="2"/>
</dbReference>
<evidence type="ECO:0000256" key="1">
    <source>
        <dbReference type="ARBA" id="ARBA00022723"/>
    </source>
</evidence>
<dbReference type="Proteomes" id="UP000515159">
    <property type="component" value="Chromosome 2"/>
</dbReference>
<dbReference type="RefSeq" id="XP_033787371.1">
    <property type="nucleotide sequence ID" value="XM_033931480.1"/>
</dbReference>
<dbReference type="GO" id="GO:0000981">
    <property type="term" value="F:DNA-binding transcription factor activity, RNA polymerase II-specific"/>
    <property type="evidence" value="ECO:0007669"/>
    <property type="project" value="TreeGrafter"/>
</dbReference>
<keyword evidence="3 5" id="KW-0863">Zinc-finger</keyword>
<feature type="domain" description="C2H2-type" evidence="7">
    <location>
        <begin position="781"/>
        <end position="809"/>
    </location>
</feature>
<evidence type="ECO:0000256" key="4">
    <source>
        <dbReference type="ARBA" id="ARBA00022833"/>
    </source>
</evidence>
<feature type="domain" description="C2H2-type" evidence="7">
    <location>
        <begin position="510"/>
        <end position="537"/>
    </location>
</feature>
<gene>
    <name evidence="9 10" type="primary">ZNF438</name>
</gene>
<keyword evidence="2" id="KW-0677">Repeat</keyword>
<dbReference type="InterPro" id="IPR013087">
    <property type="entry name" value="Znf_C2H2_type"/>
</dbReference>
<feature type="domain" description="C2H2-type" evidence="7">
    <location>
        <begin position="538"/>
        <end position="566"/>
    </location>
</feature>
<dbReference type="RefSeq" id="XP_033787370.1">
    <property type="nucleotide sequence ID" value="XM_033931479.1"/>
</dbReference>
<evidence type="ECO:0000259" key="7">
    <source>
        <dbReference type="PROSITE" id="PS50157"/>
    </source>
</evidence>
<dbReference type="PROSITE" id="PS00028">
    <property type="entry name" value="ZINC_FINGER_C2H2_1"/>
    <property type="match status" value="4"/>
</dbReference>
<accession>A0A6P8PY65</accession>
<reference evidence="9 10" key="1">
    <citation type="submission" date="2025-04" db="UniProtKB">
        <authorList>
            <consortium name="RefSeq"/>
        </authorList>
    </citation>
    <scope>IDENTIFICATION</scope>
</reference>
<dbReference type="CTD" id="220929"/>
<dbReference type="SMART" id="SM00355">
    <property type="entry name" value="ZnF_C2H2"/>
    <property type="match status" value="5"/>
</dbReference>
<protein>
    <submittedName>
        <fullName evidence="9 10">Zinc finger protein 438</fullName>
    </submittedName>
</protein>
<dbReference type="KEGG" id="gsh:117354267"/>
<dbReference type="PROSITE" id="PS50157">
    <property type="entry name" value="ZINC_FINGER_C2H2_2"/>
    <property type="match status" value="3"/>
</dbReference>
<dbReference type="SUPFAM" id="SSF57667">
    <property type="entry name" value="beta-beta-alpha zinc fingers"/>
    <property type="match status" value="1"/>
</dbReference>
<dbReference type="AlphaFoldDB" id="A0A6P8PY65"/>
<evidence type="ECO:0000256" key="2">
    <source>
        <dbReference type="ARBA" id="ARBA00022737"/>
    </source>
</evidence>
<dbReference type="GO" id="GO:0000977">
    <property type="term" value="F:RNA polymerase II transcription regulatory region sequence-specific DNA binding"/>
    <property type="evidence" value="ECO:0007669"/>
    <property type="project" value="TreeGrafter"/>
</dbReference>
<evidence type="ECO:0000313" key="8">
    <source>
        <dbReference type="Proteomes" id="UP000515159"/>
    </source>
</evidence>
<dbReference type="GO" id="GO:0005634">
    <property type="term" value="C:nucleus"/>
    <property type="evidence" value="ECO:0007669"/>
    <property type="project" value="TreeGrafter"/>
</dbReference>